<keyword evidence="3" id="KW-0647">Proteasome</keyword>
<sequence>MTNQPPEFKQLPHVTIQADYGNVINESSAGTAATSFWLSLYSPPSLSVHSTVSVFPNKTLLADNSVSVERLTTSNSMLRVACPSLLPSAVVVQSPIESASFKSHQITALDISPNAKHVAIGGPDAFLQVLNVSDLSENRVTFSGHFGDITTVSFFPSSAVLLTTGTDLSIKVYDATTGECPVTFAGPKYGGHSRPVTCTAIIDRGRNVLTGARDGRVLLWEVKSGSVIREISEEATEVTAMCIGQKPPLYPQTSLLKHENDSREIGTQDKICFVASESGEFS</sequence>
<dbReference type="Gene3D" id="2.130.10.10">
    <property type="entry name" value="YVTN repeat-like/Quinoprotein amine dehydrogenase"/>
    <property type="match status" value="1"/>
</dbReference>
<dbReference type="InterPro" id="IPR036322">
    <property type="entry name" value="WD40_repeat_dom_sf"/>
</dbReference>
<evidence type="ECO:0000256" key="1">
    <source>
        <dbReference type="ARBA" id="ARBA00022574"/>
    </source>
</evidence>
<dbReference type="PANTHER" id="PTHR19857">
    <property type="entry name" value="MITOCHONDRIAL DIVISION PROTEIN 1-RELATED"/>
    <property type="match status" value="1"/>
</dbReference>
<evidence type="ECO:0000256" key="4">
    <source>
        <dbReference type="ARBA" id="ARBA00038321"/>
    </source>
</evidence>
<dbReference type="PROSITE" id="PS50082">
    <property type="entry name" value="WD_REPEATS_2"/>
    <property type="match status" value="2"/>
</dbReference>
<evidence type="ECO:0000256" key="3">
    <source>
        <dbReference type="ARBA" id="ARBA00022942"/>
    </source>
</evidence>
<keyword evidence="2" id="KW-0677">Repeat</keyword>
<comment type="caution">
    <text evidence="6">The sequence shown here is derived from an EMBL/GenBank/DDBJ whole genome shotgun (WGS) entry which is preliminary data.</text>
</comment>
<keyword evidence="7" id="KW-1185">Reference proteome</keyword>
<dbReference type="PROSITE" id="PS50294">
    <property type="entry name" value="WD_REPEATS_REGION"/>
    <property type="match status" value="2"/>
</dbReference>
<dbReference type="InterPro" id="IPR001680">
    <property type="entry name" value="WD40_rpt"/>
</dbReference>
<organism evidence="6 7">
    <name type="scientific">Physocladia obscura</name>
    <dbReference type="NCBI Taxonomy" id="109957"/>
    <lineage>
        <taxon>Eukaryota</taxon>
        <taxon>Fungi</taxon>
        <taxon>Fungi incertae sedis</taxon>
        <taxon>Chytridiomycota</taxon>
        <taxon>Chytridiomycota incertae sedis</taxon>
        <taxon>Chytridiomycetes</taxon>
        <taxon>Chytridiales</taxon>
        <taxon>Chytriomycetaceae</taxon>
        <taxon>Physocladia</taxon>
    </lineage>
</organism>
<dbReference type="InterPro" id="IPR051179">
    <property type="entry name" value="WD_repeat_multifunction"/>
</dbReference>
<protein>
    <submittedName>
        <fullName evidence="6">Uncharacterized protein</fullName>
    </submittedName>
</protein>
<evidence type="ECO:0000313" key="7">
    <source>
        <dbReference type="Proteomes" id="UP001211907"/>
    </source>
</evidence>
<dbReference type="EMBL" id="JADGJH010003456">
    <property type="protein sequence ID" value="KAJ3090805.1"/>
    <property type="molecule type" value="Genomic_DNA"/>
</dbReference>
<dbReference type="Pfam" id="PF00400">
    <property type="entry name" value="WD40"/>
    <property type="match status" value="2"/>
</dbReference>
<dbReference type="AlphaFoldDB" id="A0AAD5SQV0"/>
<dbReference type="InterPro" id="IPR015943">
    <property type="entry name" value="WD40/YVTN_repeat-like_dom_sf"/>
</dbReference>
<dbReference type="InterPro" id="IPR019775">
    <property type="entry name" value="WD40_repeat_CS"/>
</dbReference>
<proteinExistence type="inferred from homology"/>
<keyword evidence="1 5" id="KW-0853">WD repeat</keyword>
<dbReference type="PANTHER" id="PTHR19857:SF19">
    <property type="entry name" value="26S PROTEASOME REGULATORY SUBUNIT RPN14"/>
    <property type="match status" value="1"/>
</dbReference>
<feature type="repeat" description="WD" evidence="5">
    <location>
        <begin position="142"/>
        <end position="183"/>
    </location>
</feature>
<accession>A0AAD5SQV0</accession>
<feature type="non-terminal residue" evidence="6">
    <location>
        <position position="282"/>
    </location>
</feature>
<dbReference type="PROSITE" id="PS00678">
    <property type="entry name" value="WD_REPEATS_1"/>
    <property type="match status" value="1"/>
</dbReference>
<reference evidence="6" key="1">
    <citation type="submission" date="2020-05" db="EMBL/GenBank/DDBJ databases">
        <title>Phylogenomic resolution of chytrid fungi.</title>
        <authorList>
            <person name="Stajich J.E."/>
            <person name="Amses K."/>
            <person name="Simmons R."/>
            <person name="Seto K."/>
            <person name="Myers J."/>
            <person name="Bonds A."/>
            <person name="Quandt C.A."/>
            <person name="Barry K."/>
            <person name="Liu P."/>
            <person name="Grigoriev I."/>
            <person name="Longcore J.E."/>
            <person name="James T.Y."/>
        </authorList>
    </citation>
    <scope>NUCLEOTIDE SEQUENCE</scope>
    <source>
        <strain evidence="6">JEL0513</strain>
    </source>
</reference>
<feature type="repeat" description="WD" evidence="5">
    <location>
        <begin position="189"/>
        <end position="230"/>
    </location>
</feature>
<comment type="similarity">
    <text evidence="4">Belongs to the WD repeat PAAF1/RPN14 family.</text>
</comment>
<dbReference type="Proteomes" id="UP001211907">
    <property type="component" value="Unassembled WGS sequence"/>
</dbReference>
<gene>
    <name evidence="6" type="ORF">HK100_007348</name>
</gene>
<dbReference type="SUPFAM" id="SSF50978">
    <property type="entry name" value="WD40 repeat-like"/>
    <property type="match status" value="1"/>
</dbReference>
<evidence type="ECO:0000313" key="6">
    <source>
        <dbReference type="EMBL" id="KAJ3090805.1"/>
    </source>
</evidence>
<evidence type="ECO:0000256" key="5">
    <source>
        <dbReference type="PROSITE-ProRule" id="PRU00221"/>
    </source>
</evidence>
<name>A0AAD5SQV0_9FUNG</name>
<dbReference type="SMART" id="SM00320">
    <property type="entry name" value="WD40"/>
    <property type="match status" value="3"/>
</dbReference>
<evidence type="ECO:0000256" key="2">
    <source>
        <dbReference type="ARBA" id="ARBA00022737"/>
    </source>
</evidence>
<dbReference type="GO" id="GO:0000502">
    <property type="term" value="C:proteasome complex"/>
    <property type="evidence" value="ECO:0007669"/>
    <property type="project" value="UniProtKB-KW"/>
</dbReference>